<dbReference type="Gene3D" id="1.10.260.40">
    <property type="entry name" value="lambda repressor-like DNA-binding domains"/>
    <property type="match status" value="1"/>
</dbReference>
<feature type="region of interest" description="Disordered" evidence="1">
    <location>
        <begin position="1"/>
        <end position="21"/>
    </location>
</feature>
<accession>A0A822V233</accession>
<sequence length="142" mass="15769">MRIRRMSPTGTPSCAGHGSAARNCATCHEPLRRNRAECSDFPVTKLSKGHTMPRWKKPTKEEILQNRRDLAERARLGELRLPAAVAEIRKGLGLTQEEFATMLSLTRRQVAEIETGAANPTLETLEKVGRLFGFSVGFVPRA</sequence>
<gene>
    <name evidence="3" type="ORF">AGR4A_Lc10010</name>
</gene>
<evidence type="ECO:0000313" key="4">
    <source>
        <dbReference type="Proteomes" id="UP000192074"/>
    </source>
</evidence>
<dbReference type="SMART" id="SM00530">
    <property type="entry name" value="HTH_XRE"/>
    <property type="match status" value="1"/>
</dbReference>
<dbReference type="GO" id="GO:0003677">
    <property type="term" value="F:DNA binding"/>
    <property type="evidence" value="ECO:0007669"/>
    <property type="project" value="InterPro"/>
</dbReference>
<evidence type="ECO:0000259" key="2">
    <source>
        <dbReference type="PROSITE" id="PS50943"/>
    </source>
</evidence>
<dbReference type="SUPFAM" id="SSF47413">
    <property type="entry name" value="lambda repressor-like DNA-binding domains"/>
    <property type="match status" value="1"/>
</dbReference>
<dbReference type="InterPro" id="IPR010982">
    <property type="entry name" value="Lambda_DNA-bd_dom_sf"/>
</dbReference>
<comment type="caution">
    <text evidence="3">The sequence shown here is derived from an EMBL/GenBank/DDBJ whole genome shotgun (WGS) entry which is preliminary data.</text>
</comment>
<dbReference type="InterPro" id="IPR001387">
    <property type="entry name" value="Cro/C1-type_HTH"/>
</dbReference>
<name>A0A822V233_AGRTU</name>
<evidence type="ECO:0000256" key="1">
    <source>
        <dbReference type="SAM" id="MobiDB-lite"/>
    </source>
</evidence>
<feature type="domain" description="HTH cro/C1-type" evidence="2">
    <location>
        <begin position="85"/>
        <end position="139"/>
    </location>
</feature>
<evidence type="ECO:0000313" key="3">
    <source>
        <dbReference type="EMBL" id="CVI20243.1"/>
    </source>
</evidence>
<organism evidence="3 4">
    <name type="scientific">Agrobacterium tumefaciens str. B6</name>
    <dbReference type="NCBI Taxonomy" id="1183423"/>
    <lineage>
        <taxon>Bacteria</taxon>
        <taxon>Pseudomonadati</taxon>
        <taxon>Pseudomonadota</taxon>
        <taxon>Alphaproteobacteria</taxon>
        <taxon>Hyphomicrobiales</taxon>
        <taxon>Rhizobiaceae</taxon>
        <taxon>Rhizobium/Agrobacterium group</taxon>
        <taxon>Agrobacterium</taxon>
        <taxon>Agrobacterium tumefaciens complex</taxon>
    </lineage>
</organism>
<dbReference type="AlphaFoldDB" id="A0A822V233"/>
<dbReference type="CDD" id="cd00093">
    <property type="entry name" value="HTH_XRE"/>
    <property type="match status" value="1"/>
</dbReference>
<reference evidence="3 4" key="1">
    <citation type="submission" date="2016-01" db="EMBL/GenBank/DDBJ databases">
        <authorList>
            <person name="Regsiter A."/>
            <person name="william w."/>
        </authorList>
    </citation>
    <scope>NUCLEOTIDE SEQUENCE [LARGE SCALE GENOMIC DNA]</scope>
    <source>
        <strain evidence="3 4">B6</strain>
    </source>
</reference>
<dbReference type="PROSITE" id="PS50943">
    <property type="entry name" value="HTH_CROC1"/>
    <property type="match status" value="1"/>
</dbReference>
<dbReference type="EMBL" id="FCNL01000027">
    <property type="protein sequence ID" value="CVI20243.1"/>
    <property type="molecule type" value="Genomic_DNA"/>
</dbReference>
<dbReference type="Pfam" id="PF01381">
    <property type="entry name" value="HTH_3"/>
    <property type="match status" value="1"/>
</dbReference>
<protein>
    <submittedName>
        <fullName evidence="3">Transcriptional regulator (Modular protein)</fullName>
    </submittedName>
</protein>
<proteinExistence type="predicted"/>
<dbReference type="Proteomes" id="UP000192074">
    <property type="component" value="Unassembled WGS sequence"/>
</dbReference>